<keyword evidence="5 7" id="KW-0054">Arabinose catabolism</keyword>
<dbReference type="PANTHER" id="PTHR43435:SF4">
    <property type="entry name" value="FGGY CARBOHYDRATE KINASE DOMAIN-CONTAINING PROTEIN"/>
    <property type="match status" value="1"/>
</dbReference>
<evidence type="ECO:0000256" key="9">
    <source>
        <dbReference type="RuleBase" id="RU003455"/>
    </source>
</evidence>
<keyword evidence="3 7" id="KW-0418">Kinase</keyword>
<protein>
    <recommendedName>
        <fullName evidence="7 8">Ribulokinase</fullName>
        <ecNumber evidence="7 8">2.7.1.16</ecNumber>
    </recommendedName>
</protein>
<dbReference type="PANTHER" id="PTHR43435">
    <property type="entry name" value="RIBULOKINASE"/>
    <property type="match status" value="1"/>
</dbReference>
<evidence type="ECO:0000313" key="12">
    <source>
        <dbReference type="EMBL" id="MFC0542450.1"/>
    </source>
</evidence>
<evidence type="ECO:0000256" key="4">
    <source>
        <dbReference type="ARBA" id="ARBA00022840"/>
    </source>
</evidence>
<dbReference type="SUPFAM" id="SSF53067">
    <property type="entry name" value="Actin-like ATPase domain"/>
    <property type="match status" value="2"/>
</dbReference>
<dbReference type="CDD" id="cd07781">
    <property type="entry name" value="ASKHA_NBD_FGGY_L-RBK"/>
    <property type="match status" value="1"/>
</dbReference>
<dbReference type="RefSeq" id="WP_273944278.1">
    <property type="nucleotide sequence ID" value="NZ_CP097263.1"/>
</dbReference>
<gene>
    <name evidence="7 12" type="primary">araB</name>
    <name evidence="12" type="ORF">ACFFH7_13210</name>
</gene>
<feature type="domain" description="Carbohydrate kinase FGGY N-terminal" evidence="10">
    <location>
        <begin position="10"/>
        <end position="280"/>
    </location>
</feature>
<dbReference type="NCBIfam" id="TIGR01234">
    <property type="entry name" value="L-ribulokinase"/>
    <property type="match status" value="1"/>
</dbReference>
<dbReference type="HAMAP" id="MF_00520">
    <property type="entry name" value="Ribulokinase"/>
    <property type="match status" value="1"/>
</dbReference>
<dbReference type="Pfam" id="PF00370">
    <property type="entry name" value="FGGY_N"/>
    <property type="match status" value="1"/>
</dbReference>
<dbReference type="GO" id="GO:0008741">
    <property type="term" value="F:ribulokinase activity"/>
    <property type="evidence" value="ECO:0007669"/>
    <property type="project" value="UniProtKB-EC"/>
</dbReference>
<sequence>MVLALTGKLVVGVDFGTLSGRAVVVRVEDGAELGSAVFEYPHGVLEQVLPHTGDPLPPDWALQVPSDYVDVLKNAVPAALKAAGASAQDVIGIGTDFTACTMIPVTAGGTPLCDLPEFQAEPHAYVKLWKHHAAQGQADRITDLAAARREKWLPRYGGLISSEWEFAKGLQILEEAPEVYATMWRFVEAADWIVWQLTGNYVRNACTAGYKGIHQDGEYPSQDYLRELNPGFENFVLDKLAHPLGQLGDAAGGLSEQAAEWTGLRPGIAVSVGNVDAHVTAPAAQAVEPGQMVAIMGTSTCHVMNGAELREVPGMCGVVDGGIAPGLWGYEAGQSGVGDIFGWFVDHGVPPEYHATARDRGISVHELLSELAAQQEPGEHGLLALDWHSGNRSVLVDHELSGLIVGQTLATRAEDTYRALLEATAFGTRMIIDTFIDAGVPVTEFVVAGGLIRNPLLMQIYADVIDMPLSVIGSENGPALGSAIHAAVAAGAYPDIRAAAKAMGSVERDVYRPIPANVAAYEEIFTDYLTLHDYFGRGVNQVMRRLKSRRRRAKGLR</sequence>
<evidence type="ECO:0000259" key="11">
    <source>
        <dbReference type="Pfam" id="PF02782"/>
    </source>
</evidence>
<evidence type="ECO:0000256" key="5">
    <source>
        <dbReference type="ARBA" id="ARBA00022935"/>
    </source>
</evidence>
<dbReference type="PIRSF" id="PIRSF000538">
    <property type="entry name" value="GlpK"/>
    <property type="match status" value="1"/>
</dbReference>
<keyword evidence="2 7" id="KW-0547">Nucleotide-binding</keyword>
<dbReference type="InterPro" id="IPR000577">
    <property type="entry name" value="Carb_kinase_FGGY"/>
</dbReference>
<evidence type="ECO:0000259" key="10">
    <source>
        <dbReference type="Pfam" id="PF00370"/>
    </source>
</evidence>
<comment type="catalytic activity">
    <reaction evidence="7">
        <text>D-ribulose + ATP = D-ribulose 5-phosphate + ADP + H(+)</text>
        <dbReference type="Rhea" id="RHEA:17601"/>
        <dbReference type="ChEBI" id="CHEBI:15378"/>
        <dbReference type="ChEBI" id="CHEBI:17173"/>
        <dbReference type="ChEBI" id="CHEBI:30616"/>
        <dbReference type="ChEBI" id="CHEBI:58121"/>
        <dbReference type="ChEBI" id="CHEBI:456216"/>
        <dbReference type="EC" id="2.7.1.16"/>
    </reaction>
</comment>
<name>A0ABV6MQ60_9PSEU</name>
<feature type="domain" description="Carbohydrate kinase FGGY C-terminal" evidence="11">
    <location>
        <begin position="293"/>
        <end position="490"/>
    </location>
</feature>
<dbReference type="EMBL" id="JBHLUD010000004">
    <property type="protein sequence ID" value="MFC0542450.1"/>
    <property type="molecule type" value="Genomic_DNA"/>
</dbReference>
<dbReference type="NCBIfam" id="NF003154">
    <property type="entry name" value="PRK04123.1"/>
    <property type="match status" value="1"/>
</dbReference>
<dbReference type="Proteomes" id="UP001589810">
    <property type="component" value="Unassembled WGS sequence"/>
</dbReference>
<dbReference type="InterPro" id="IPR018485">
    <property type="entry name" value="FGGY_C"/>
</dbReference>
<evidence type="ECO:0000256" key="7">
    <source>
        <dbReference type="HAMAP-Rule" id="MF_00520"/>
    </source>
</evidence>
<organism evidence="12 13">
    <name type="scientific">Kutzneria chonburiensis</name>
    <dbReference type="NCBI Taxonomy" id="1483604"/>
    <lineage>
        <taxon>Bacteria</taxon>
        <taxon>Bacillati</taxon>
        <taxon>Actinomycetota</taxon>
        <taxon>Actinomycetes</taxon>
        <taxon>Pseudonocardiales</taxon>
        <taxon>Pseudonocardiaceae</taxon>
        <taxon>Kutzneria</taxon>
    </lineage>
</organism>
<comment type="pathway">
    <text evidence="7 9">Carbohydrate degradation; L-arabinose degradation via L-ribulose; D-xylulose 5-phosphate from L-arabinose (bacterial route): step 2/3.</text>
</comment>
<dbReference type="InterPro" id="IPR043129">
    <property type="entry name" value="ATPase_NBD"/>
</dbReference>
<dbReference type="Pfam" id="PF02782">
    <property type="entry name" value="FGGY_C"/>
    <property type="match status" value="1"/>
</dbReference>
<accession>A0ABV6MQ60</accession>
<dbReference type="Gene3D" id="3.30.420.40">
    <property type="match status" value="1"/>
</dbReference>
<keyword evidence="6 7" id="KW-0119">Carbohydrate metabolism</keyword>
<keyword evidence="13" id="KW-1185">Reference proteome</keyword>
<dbReference type="Gene3D" id="1.20.58.2240">
    <property type="match status" value="1"/>
</dbReference>
<reference evidence="12 13" key="1">
    <citation type="submission" date="2024-09" db="EMBL/GenBank/DDBJ databases">
        <authorList>
            <person name="Sun Q."/>
            <person name="Mori K."/>
        </authorList>
    </citation>
    <scope>NUCLEOTIDE SEQUENCE [LARGE SCALE GENOMIC DNA]</scope>
    <source>
        <strain evidence="12 13">TBRC 1432</strain>
    </source>
</reference>
<evidence type="ECO:0000313" key="13">
    <source>
        <dbReference type="Proteomes" id="UP001589810"/>
    </source>
</evidence>
<keyword evidence="1 7" id="KW-0808">Transferase</keyword>
<comment type="caution">
    <text evidence="12">The sequence shown here is derived from an EMBL/GenBank/DDBJ whole genome shotgun (WGS) entry which is preliminary data.</text>
</comment>
<evidence type="ECO:0000256" key="6">
    <source>
        <dbReference type="ARBA" id="ARBA00023277"/>
    </source>
</evidence>
<evidence type="ECO:0000256" key="2">
    <source>
        <dbReference type="ARBA" id="ARBA00022741"/>
    </source>
</evidence>
<dbReference type="InterPro" id="IPR005929">
    <property type="entry name" value="Ribulokinase"/>
</dbReference>
<evidence type="ECO:0000256" key="8">
    <source>
        <dbReference type="NCBIfam" id="TIGR01234"/>
    </source>
</evidence>
<dbReference type="EC" id="2.7.1.16" evidence="7 8"/>
<comment type="similarity">
    <text evidence="7 9">Belongs to the ribulokinase family.</text>
</comment>
<proteinExistence type="inferred from homology"/>
<evidence type="ECO:0000256" key="1">
    <source>
        <dbReference type="ARBA" id="ARBA00022679"/>
    </source>
</evidence>
<dbReference type="InterPro" id="IPR018484">
    <property type="entry name" value="FGGY_N"/>
</dbReference>
<comment type="catalytic activity">
    <reaction evidence="7 9">
        <text>L-ribulose + ATP = L-ribulose 5-phosphate + ADP + H(+)</text>
        <dbReference type="Rhea" id="RHEA:22072"/>
        <dbReference type="ChEBI" id="CHEBI:15378"/>
        <dbReference type="ChEBI" id="CHEBI:16880"/>
        <dbReference type="ChEBI" id="CHEBI:30616"/>
        <dbReference type="ChEBI" id="CHEBI:58226"/>
        <dbReference type="ChEBI" id="CHEBI:456216"/>
        <dbReference type="EC" id="2.7.1.16"/>
    </reaction>
</comment>
<evidence type="ECO:0000256" key="3">
    <source>
        <dbReference type="ARBA" id="ARBA00022777"/>
    </source>
</evidence>
<keyword evidence="4 7" id="KW-0067">ATP-binding</keyword>